<dbReference type="AlphaFoldDB" id="A0A4Y2BB14"/>
<proteinExistence type="predicted"/>
<dbReference type="OrthoDB" id="10357941at2759"/>
<comment type="caution">
    <text evidence="2">The sequence shown here is derived from an EMBL/GenBank/DDBJ whole genome shotgun (WGS) entry which is preliminary data.</text>
</comment>
<feature type="compositionally biased region" description="Basic and acidic residues" evidence="1">
    <location>
        <begin position="64"/>
        <end position="75"/>
    </location>
</feature>
<organism evidence="2 3">
    <name type="scientific">Araneus ventricosus</name>
    <name type="common">Orbweaver spider</name>
    <name type="synonym">Epeira ventricosa</name>
    <dbReference type="NCBI Taxonomy" id="182803"/>
    <lineage>
        <taxon>Eukaryota</taxon>
        <taxon>Metazoa</taxon>
        <taxon>Ecdysozoa</taxon>
        <taxon>Arthropoda</taxon>
        <taxon>Chelicerata</taxon>
        <taxon>Arachnida</taxon>
        <taxon>Araneae</taxon>
        <taxon>Araneomorphae</taxon>
        <taxon>Entelegynae</taxon>
        <taxon>Araneoidea</taxon>
        <taxon>Araneidae</taxon>
        <taxon>Araneus</taxon>
    </lineage>
</organism>
<dbReference type="EMBL" id="BGPR01000064">
    <property type="protein sequence ID" value="GBL89390.1"/>
    <property type="molecule type" value="Genomic_DNA"/>
</dbReference>
<evidence type="ECO:0000256" key="1">
    <source>
        <dbReference type="SAM" id="MobiDB-lite"/>
    </source>
</evidence>
<feature type="region of interest" description="Disordered" evidence="1">
    <location>
        <begin position="39"/>
        <end position="75"/>
    </location>
</feature>
<reference evidence="2 3" key="1">
    <citation type="journal article" date="2019" name="Sci. Rep.">
        <title>Orb-weaving spider Araneus ventricosus genome elucidates the spidroin gene catalogue.</title>
        <authorList>
            <person name="Kono N."/>
            <person name="Nakamura H."/>
            <person name="Ohtoshi R."/>
            <person name="Moran D.A.P."/>
            <person name="Shinohara A."/>
            <person name="Yoshida Y."/>
            <person name="Fujiwara M."/>
            <person name="Mori M."/>
            <person name="Tomita M."/>
            <person name="Arakawa K."/>
        </authorList>
    </citation>
    <scope>NUCLEOTIDE SEQUENCE [LARGE SCALE GENOMIC DNA]</scope>
</reference>
<sequence length="108" mass="11681">MPSGVPGLVNDSRCDNSSTEAGVLIAYHHATARSLPKEELTIIGGSQPPLTTRPRPDLSVSPNQKRDQRRSPDARPKELDIAVCVIPYQGLHLNVCICGLSGFHVRSL</sequence>
<evidence type="ECO:0000313" key="3">
    <source>
        <dbReference type="Proteomes" id="UP000499080"/>
    </source>
</evidence>
<dbReference type="Proteomes" id="UP000499080">
    <property type="component" value="Unassembled WGS sequence"/>
</dbReference>
<name>A0A4Y2BB14_ARAVE</name>
<gene>
    <name evidence="2" type="ORF">AVEN_225903_1</name>
</gene>
<keyword evidence="3" id="KW-1185">Reference proteome</keyword>
<evidence type="ECO:0000313" key="2">
    <source>
        <dbReference type="EMBL" id="GBL89390.1"/>
    </source>
</evidence>
<accession>A0A4Y2BB14</accession>
<protein>
    <submittedName>
        <fullName evidence="2">Uncharacterized protein</fullName>
    </submittedName>
</protein>